<organism evidence="2 3">
    <name type="scientific">Crucibulum laeve</name>
    <dbReference type="NCBI Taxonomy" id="68775"/>
    <lineage>
        <taxon>Eukaryota</taxon>
        <taxon>Fungi</taxon>
        <taxon>Dikarya</taxon>
        <taxon>Basidiomycota</taxon>
        <taxon>Agaricomycotina</taxon>
        <taxon>Agaricomycetes</taxon>
        <taxon>Agaricomycetidae</taxon>
        <taxon>Agaricales</taxon>
        <taxon>Agaricineae</taxon>
        <taxon>Nidulariaceae</taxon>
        <taxon>Crucibulum</taxon>
    </lineage>
</organism>
<protein>
    <submittedName>
        <fullName evidence="2">Uncharacterized protein</fullName>
    </submittedName>
</protein>
<feature type="region of interest" description="Disordered" evidence="1">
    <location>
        <begin position="351"/>
        <end position="397"/>
    </location>
</feature>
<evidence type="ECO:0000313" key="3">
    <source>
        <dbReference type="Proteomes" id="UP000308652"/>
    </source>
</evidence>
<keyword evidence="3" id="KW-1185">Reference proteome</keyword>
<feature type="region of interest" description="Disordered" evidence="1">
    <location>
        <begin position="36"/>
        <end position="85"/>
    </location>
</feature>
<sequence length="430" mass="44338">MKSKGKGKAMNEIFIIVRPPPSKSNHPLNLQVQLVPPNTRPPTGVTPSTSEFGTANTPTTPNTAMSTTSLARTSSTRSNTSAYSTYGSTASISSLASTSTSTSTSARRTIIPLYNLQAHNVLTNVIVDAGTDAKIAKFQKRGIELIDLAMLEPVEVWGEPGGAAGGYVAASGGGRNSTRASVDEQGYAAPGSTPNAGGTRGSAFSARSGGVFLQPGGSRPTTPSATSSAVSLQSSNHVHAPSHTQTHSHLNPANQAQPTHLQAPELITTEPSPVSPKRNIFGKLFNKKPSTSIKDGPPSSPSISSFHMPPSPSGSAFSPGVESPNVTSRAGSRHARNLSLGASFPPLKALKNNINDSNGNRPSAVITNKTEHGRGRGRSSSPNPSALSGTGTTESVKSNSLYPVQSSLSNAAANINNSLVPTQGQMESVF</sequence>
<feature type="compositionally biased region" description="Low complexity" evidence="1">
    <location>
        <begin position="220"/>
        <end position="235"/>
    </location>
</feature>
<feature type="compositionally biased region" description="Polar residues" evidence="1">
    <location>
        <begin position="352"/>
        <end position="368"/>
    </location>
</feature>
<reference evidence="2 3" key="1">
    <citation type="journal article" date="2019" name="Nat. Ecol. Evol.">
        <title>Megaphylogeny resolves global patterns of mushroom evolution.</title>
        <authorList>
            <person name="Varga T."/>
            <person name="Krizsan K."/>
            <person name="Foldi C."/>
            <person name="Dima B."/>
            <person name="Sanchez-Garcia M."/>
            <person name="Sanchez-Ramirez S."/>
            <person name="Szollosi G.J."/>
            <person name="Szarkandi J.G."/>
            <person name="Papp V."/>
            <person name="Albert L."/>
            <person name="Andreopoulos W."/>
            <person name="Angelini C."/>
            <person name="Antonin V."/>
            <person name="Barry K.W."/>
            <person name="Bougher N.L."/>
            <person name="Buchanan P."/>
            <person name="Buyck B."/>
            <person name="Bense V."/>
            <person name="Catcheside P."/>
            <person name="Chovatia M."/>
            <person name="Cooper J."/>
            <person name="Damon W."/>
            <person name="Desjardin D."/>
            <person name="Finy P."/>
            <person name="Geml J."/>
            <person name="Haridas S."/>
            <person name="Hughes K."/>
            <person name="Justo A."/>
            <person name="Karasinski D."/>
            <person name="Kautmanova I."/>
            <person name="Kiss B."/>
            <person name="Kocsube S."/>
            <person name="Kotiranta H."/>
            <person name="LaButti K.M."/>
            <person name="Lechner B.E."/>
            <person name="Liimatainen K."/>
            <person name="Lipzen A."/>
            <person name="Lukacs Z."/>
            <person name="Mihaltcheva S."/>
            <person name="Morgado L.N."/>
            <person name="Niskanen T."/>
            <person name="Noordeloos M.E."/>
            <person name="Ohm R.A."/>
            <person name="Ortiz-Santana B."/>
            <person name="Ovrebo C."/>
            <person name="Racz N."/>
            <person name="Riley R."/>
            <person name="Savchenko A."/>
            <person name="Shiryaev A."/>
            <person name="Soop K."/>
            <person name="Spirin V."/>
            <person name="Szebenyi C."/>
            <person name="Tomsovsky M."/>
            <person name="Tulloss R.E."/>
            <person name="Uehling J."/>
            <person name="Grigoriev I.V."/>
            <person name="Vagvolgyi C."/>
            <person name="Papp T."/>
            <person name="Martin F.M."/>
            <person name="Miettinen O."/>
            <person name="Hibbett D.S."/>
            <person name="Nagy L.G."/>
        </authorList>
    </citation>
    <scope>NUCLEOTIDE SEQUENCE [LARGE SCALE GENOMIC DNA]</scope>
    <source>
        <strain evidence="2 3">CBS 166.37</strain>
    </source>
</reference>
<gene>
    <name evidence="2" type="ORF">BDQ12DRAFT_725069</name>
</gene>
<dbReference type="OrthoDB" id="2590746at2759"/>
<name>A0A5C3LXH8_9AGAR</name>
<evidence type="ECO:0000313" key="2">
    <source>
        <dbReference type="EMBL" id="TFK36608.1"/>
    </source>
</evidence>
<accession>A0A5C3LXH8</accession>
<dbReference type="EMBL" id="ML213613">
    <property type="protein sequence ID" value="TFK36608.1"/>
    <property type="molecule type" value="Genomic_DNA"/>
</dbReference>
<feature type="compositionally biased region" description="Polar residues" evidence="1">
    <location>
        <begin position="242"/>
        <end position="260"/>
    </location>
</feature>
<feature type="compositionally biased region" description="Polar residues" evidence="1">
    <location>
        <begin position="382"/>
        <end position="397"/>
    </location>
</feature>
<feature type="compositionally biased region" description="Low complexity" evidence="1">
    <location>
        <begin position="54"/>
        <end position="85"/>
    </location>
</feature>
<proteinExistence type="predicted"/>
<feature type="region of interest" description="Disordered" evidence="1">
    <location>
        <begin position="171"/>
        <end position="334"/>
    </location>
</feature>
<evidence type="ECO:0000256" key="1">
    <source>
        <dbReference type="SAM" id="MobiDB-lite"/>
    </source>
</evidence>
<dbReference type="Proteomes" id="UP000308652">
    <property type="component" value="Unassembled WGS sequence"/>
</dbReference>
<dbReference type="AlphaFoldDB" id="A0A5C3LXH8"/>